<proteinExistence type="inferred from homology"/>
<evidence type="ECO:0000256" key="5">
    <source>
        <dbReference type="ARBA" id="ARBA00023054"/>
    </source>
</evidence>
<organism evidence="9 10">
    <name type="scientific">Canavalia gladiata</name>
    <name type="common">Sword bean</name>
    <name type="synonym">Dolichos gladiatus</name>
    <dbReference type="NCBI Taxonomy" id="3824"/>
    <lineage>
        <taxon>Eukaryota</taxon>
        <taxon>Viridiplantae</taxon>
        <taxon>Streptophyta</taxon>
        <taxon>Embryophyta</taxon>
        <taxon>Tracheophyta</taxon>
        <taxon>Spermatophyta</taxon>
        <taxon>Magnoliopsida</taxon>
        <taxon>eudicotyledons</taxon>
        <taxon>Gunneridae</taxon>
        <taxon>Pentapetalae</taxon>
        <taxon>rosids</taxon>
        <taxon>fabids</taxon>
        <taxon>Fabales</taxon>
        <taxon>Fabaceae</taxon>
        <taxon>Papilionoideae</taxon>
        <taxon>50 kb inversion clade</taxon>
        <taxon>NPAAA clade</taxon>
        <taxon>indigoferoid/millettioid clade</taxon>
        <taxon>Phaseoleae</taxon>
        <taxon>Canavalia</taxon>
    </lineage>
</organism>
<dbReference type="PANTHER" id="PTHR31246">
    <property type="entry name" value="MICROTUBULE-ASSOCIATED PROTEIN 70-2"/>
    <property type="match status" value="1"/>
</dbReference>
<feature type="region of interest" description="Disordered" evidence="8">
    <location>
        <begin position="540"/>
        <end position="564"/>
    </location>
</feature>
<dbReference type="Proteomes" id="UP001367508">
    <property type="component" value="Unassembled WGS sequence"/>
</dbReference>
<comment type="caution">
    <text evidence="9">The sequence shown here is derived from an EMBL/GenBank/DDBJ whole genome shotgun (WGS) entry which is preliminary data.</text>
</comment>
<gene>
    <name evidence="9" type="ORF">VNO77_06012</name>
</gene>
<keyword evidence="5 7" id="KW-0175">Coiled coil</keyword>
<dbReference type="AlphaFoldDB" id="A0AAN9N4J1"/>
<name>A0AAN9N4J1_CANGL</name>
<evidence type="ECO:0000256" key="2">
    <source>
        <dbReference type="ARBA" id="ARBA00008825"/>
    </source>
</evidence>
<keyword evidence="3" id="KW-0963">Cytoplasm</keyword>
<sequence>MMTCEEKHGEELPLVQPDPVVFEINRLQNQLKEKVKELATCRGEIKTLRTTEALKDKAIEKLRNEISKLDERLRVTEDHLKQKNLEIKKLTDEKKDALAAQNAAEATLRRVYANQKDEDFVPIESAIAPLEAEIKMYMNEIAVLQEDKKALERLTKSKESALLEAERILRNALESALVVEEVQNQNYYLKRQIEICQDENKILEKNHRQKILEVEKLSKTIQELEEVILTSGATANAVRDYQRQISELQEEKRTIERELARVKVSANRIANVVANEWKDENDKVMPLRQWLEERRIMQAEIQRLKDKLAISERAAKAESQLKYKLKLRLKTLEEGLKHFSSYPTILNVSSGSPKAEKSNILGFLTTSGGLRKRSTSQPRASTVGSSLFQQPNIKNNTDIVAGSLKQGSPTKKKHGSAENMLKKGMWASRSKVSDNGEKENEMQLNTDIALNRCNDEREAAEIKTATNVDEDCESKKPNDSGSDDMVSGFLYDRLQKEVINLRKSCEIKDNSLQAKDEEIKMLIKKVDALTRAMEVEWKKMKREAAAREKEASTPKSDDNRKNNRGTNSLNRFCKFSFLWCG</sequence>
<keyword evidence="4" id="KW-0493">Microtubule</keyword>
<evidence type="ECO:0000313" key="10">
    <source>
        <dbReference type="Proteomes" id="UP001367508"/>
    </source>
</evidence>
<protein>
    <recommendedName>
        <fullName evidence="11">Microtubule-associated protein 70-5-like</fullName>
    </recommendedName>
</protein>
<evidence type="ECO:0000256" key="6">
    <source>
        <dbReference type="ARBA" id="ARBA00023212"/>
    </source>
</evidence>
<feature type="coiled-coil region" evidence="7">
    <location>
        <begin position="24"/>
        <end position="171"/>
    </location>
</feature>
<keyword evidence="6" id="KW-0206">Cytoskeleton</keyword>
<dbReference type="GO" id="GO:0008017">
    <property type="term" value="F:microtubule binding"/>
    <property type="evidence" value="ECO:0007669"/>
    <property type="project" value="InterPro"/>
</dbReference>
<accession>A0AAN9N4J1</accession>
<evidence type="ECO:0000256" key="4">
    <source>
        <dbReference type="ARBA" id="ARBA00022701"/>
    </source>
</evidence>
<evidence type="ECO:0000313" key="9">
    <source>
        <dbReference type="EMBL" id="KAK7363853.1"/>
    </source>
</evidence>
<keyword evidence="10" id="KW-1185">Reference proteome</keyword>
<dbReference type="PANTHER" id="PTHR31246:SF31">
    <property type="entry name" value="MYOSIN II HEAVY CHAIN FAMILY PROTEIN"/>
    <property type="match status" value="1"/>
</dbReference>
<feature type="compositionally biased region" description="Basic and acidic residues" evidence="8">
    <location>
        <begin position="540"/>
        <end position="561"/>
    </location>
</feature>
<reference evidence="9 10" key="1">
    <citation type="submission" date="2024-01" db="EMBL/GenBank/DDBJ databases">
        <title>The genomes of 5 underutilized Papilionoideae crops provide insights into root nodulation and disease resistanc.</title>
        <authorList>
            <person name="Jiang F."/>
        </authorList>
    </citation>
    <scope>NUCLEOTIDE SEQUENCE [LARGE SCALE GENOMIC DNA]</scope>
    <source>
        <strain evidence="9">LVBAO_FW01</strain>
        <tissue evidence="9">Leaves</tissue>
    </source>
</reference>
<evidence type="ECO:0000256" key="1">
    <source>
        <dbReference type="ARBA" id="ARBA00004245"/>
    </source>
</evidence>
<evidence type="ECO:0000256" key="7">
    <source>
        <dbReference type="SAM" id="Coils"/>
    </source>
</evidence>
<dbReference type="Pfam" id="PF07058">
    <property type="entry name" value="MAP70"/>
    <property type="match status" value="1"/>
</dbReference>
<comment type="subcellular location">
    <subcellularLocation>
        <location evidence="1">Cytoplasm</location>
        <location evidence="1">Cytoskeleton</location>
    </subcellularLocation>
</comment>
<dbReference type="EMBL" id="JAYMYQ010000001">
    <property type="protein sequence ID" value="KAK7363853.1"/>
    <property type="molecule type" value="Genomic_DNA"/>
</dbReference>
<dbReference type="GO" id="GO:0005874">
    <property type="term" value="C:microtubule"/>
    <property type="evidence" value="ECO:0007669"/>
    <property type="project" value="UniProtKB-KW"/>
</dbReference>
<evidence type="ECO:0000256" key="8">
    <source>
        <dbReference type="SAM" id="MobiDB-lite"/>
    </source>
</evidence>
<dbReference type="GO" id="GO:0007010">
    <property type="term" value="P:cytoskeleton organization"/>
    <property type="evidence" value="ECO:0007669"/>
    <property type="project" value="InterPro"/>
</dbReference>
<evidence type="ECO:0008006" key="11">
    <source>
        <dbReference type="Google" id="ProtNLM"/>
    </source>
</evidence>
<evidence type="ECO:0000256" key="3">
    <source>
        <dbReference type="ARBA" id="ARBA00022490"/>
    </source>
</evidence>
<comment type="similarity">
    <text evidence="2">Belongs to the MAP70 family.</text>
</comment>
<dbReference type="InterPro" id="IPR009768">
    <property type="entry name" value="MAP70"/>
</dbReference>
<feature type="coiled-coil region" evidence="7">
    <location>
        <begin position="207"/>
        <end position="321"/>
    </location>
</feature>